<dbReference type="PANTHER" id="PTHR45753:SF1">
    <property type="entry name" value="ORNITHINE CARBAMOYLTRANSFERASE, CATABOLIC"/>
    <property type="match status" value="1"/>
</dbReference>
<dbReference type="PRINTS" id="PR00100">
    <property type="entry name" value="AOTCASE"/>
</dbReference>
<organism evidence="13 14">
    <name type="scientific">Staphylococcus agnetis</name>
    <dbReference type="NCBI Taxonomy" id="985762"/>
    <lineage>
        <taxon>Bacteria</taxon>
        <taxon>Bacillati</taxon>
        <taxon>Bacillota</taxon>
        <taxon>Bacilli</taxon>
        <taxon>Bacillales</taxon>
        <taxon>Staphylococcaceae</taxon>
        <taxon>Staphylococcus</taxon>
    </lineage>
</organism>
<dbReference type="PROSITE" id="PS00097">
    <property type="entry name" value="CARBAMOYLTRANSFERASE"/>
    <property type="match status" value="1"/>
</dbReference>
<feature type="binding site" evidence="10">
    <location>
        <begin position="74"/>
        <end position="77"/>
    </location>
    <ligand>
        <name>carbamoyl phosphate</name>
        <dbReference type="ChEBI" id="CHEBI:58228"/>
    </ligand>
</feature>
<dbReference type="PANTHER" id="PTHR45753">
    <property type="entry name" value="ORNITHINE CARBAMOYLTRANSFERASE, MITOCHONDRIAL"/>
    <property type="match status" value="1"/>
</dbReference>
<evidence type="ECO:0000256" key="4">
    <source>
        <dbReference type="ARBA" id="ARBA00013007"/>
    </source>
</evidence>
<sequence>MRKRGRGLDGTYTTTLKQITDFKGKSFLKTIDFSKAELETLIDFSLELKHKKKHQLPHPYLKGKNIALLFEKPSTRTRAAFSVAAKDLGAQVDYYGEGDFHLGAKESIADTAHVLGRMYDGIEFRGYKQSDVEILSQASGVPVWNGLTDEWHPTQMIADFMTLKTHFGSLKSKTLTYVGDASNNVAHDLLVTGAILGVNVHIAAPSPLQPSTAVQQLAQTYAQESGAQLCITENIKEAVHQTDVIYTDVWLSMGADSSEWGARIDALLPYQVNAHMLALTENPDTIVMHCLPAFHDLETQTALKIHQQFGLEAMEITDDVFHGAQSVVFEQAENRLHSIKAILAATLGDVF</sequence>
<comment type="caution">
    <text evidence="10">Lacks conserved residue(s) required for the propagation of feature annotation.</text>
</comment>
<dbReference type="GO" id="GO:0005737">
    <property type="term" value="C:cytoplasm"/>
    <property type="evidence" value="ECO:0007669"/>
    <property type="project" value="UniProtKB-SubCell"/>
</dbReference>
<evidence type="ECO:0000256" key="9">
    <source>
        <dbReference type="ARBA" id="ARBA00048772"/>
    </source>
</evidence>
<evidence type="ECO:0000256" key="5">
    <source>
        <dbReference type="ARBA" id="ARBA00022490"/>
    </source>
</evidence>
<keyword evidence="5 10" id="KW-0963">Cytoplasm</keyword>
<evidence type="ECO:0000256" key="8">
    <source>
        <dbReference type="ARBA" id="ARBA00037919"/>
    </source>
</evidence>
<dbReference type="FunFam" id="3.40.50.1370:FF:000008">
    <property type="entry name" value="Ornithine carbamoyltransferase"/>
    <property type="match status" value="1"/>
</dbReference>
<dbReference type="NCBIfam" id="TIGR00658">
    <property type="entry name" value="orni_carb_tr"/>
    <property type="match status" value="1"/>
</dbReference>
<feature type="binding site" evidence="10">
    <location>
        <position position="125"/>
    </location>
    <ligand>
        <name>carbamoyl phosphate</name>
        <dbReference type="ChEBI" id="CHEBI:58228"/>
    </ligand>
</feature>
<dbReference type="InterPro" id="IPR036901">
    <property type="entry name" value="Asp/Orn_carbamoylTrfase_sf"/>
</dbReference>
<feature type="binding site" evidence="10">
    <location>
        <position position="184"/>
    </location>
    <ligand>
        <name>L-ornithine</name>
        <dbReference type="ChEBI" id="CHEBI:46911"/>
    </ligand>
</feature>
<feature type="binding site" evidence="10">
    <location>
        <position position="248"/>
    </location>
    <ligand>
        <name>L-ornithine</name>
        <dbReference type="ChEBI" id="CHEBI:46911"/>
    </ligand>
</feature>
<keyword evidence="7 10" id="KW-0808">Transferase</keyword>
<dbReference type="Pfam" id="PF00185">
    <property type="entry name" value="OTCace"/>
    <property type="match status" value="1"/>
</dbReference>
<dbReference type="PRINTS" id="PR00102">
    <property type="entry name" value="OTCASE"/>
</dbReference>
<evidence type="ECO:0000259" key="12">
    <source>
        <dbReference type="Pfam" id="PF02729"/>
    </source>
</evidence>
<feature type="domain" description="Aspartate/ornithine carbamoyltransferase Asp/Orn-binding" evidence="11">
    <location>
        <begin position="173"/>
        <end position="345"/>
    </location>
</feature>
<feature type="binding site" evidence="10">
    <location>
        <position position="335"/>
    </location>
    <ligand>
        <name>carbamoyl phosphate</name>
        <dbReference type="ChEBI" id="CHEBI:58228"/>
    </ligand>
</feature>
<dbReference type="InterPro" id="IPR006132">
    <property type="entry name" value="Asp/Orn_carbamoyltranf_P-bd"/>
</dbReference>
<dbReference type="AlphaFoldDB" id="A0ABD7TVQ4"/>
<comment type="catalytic activity">
    <reaction evidence="9 10">
        <text>carbamoyl phosphate + L-ornithine = L-citrulline + phosphate + H(+)</text>
        <dbReference type="Rhea" id="RHEA:19513"/>
        <dbReference type="ChEBI" id="CHEBI:15378"/>
        <dbReference type="ChEBI" id="CHEBI:43474"/>
        <dbReference type="ChEBI" id="CHEBI:46911"/>
        <dbReference type="ChEBI" id="CHEBI:57743"/>
        <dbReference type="ChEBI" id="CHEBI:58228"/>
        <dbReference type="EC" id="2.1.3.3"/>
    </reaction>
</comment>
<comment type="pathway">
    <text evidence="8">Amino-acid degradation; L-arginine degradation via ADI pathway; carbamoyl phosphate from L-arginine: step 2/2.</text>
</comment>
<feature type="binding site" evidence="10">
    <location>
        <begin position="290"/>
        <end position="291"/>
    </location>
    <ligand>
        <name>carbamoyl phosphate</name>
        <dbReference type="ChEBI" id="CHEBI:58228"/>
    </ligand>
</feature>
<comment type="similarity">
    <text evidence="3 10">Belongs to the aspartate/ornithine carbamoyltransferase superfamily. OTCase family.</text>
</comment>
<evidence type="ECO:0000256" key="1">
    <source>
        <dbReference type="ARBA" id="ARBA00003822"/>
    </source>
</evidence>
<evidence type="ECO:0000259" key="11">
    <source>
        <dbReference type="Pfam" id="PF00185"/>
    </source>
</evidence>
<dbReference type="EMBL" id="CP094809">
    <property type="protein sequence ID" value="UXU58333.1"/>
    <property type="molecule type" value="Genomic_DNA"/>
</dbReference>
<name>A0ABD7TVQ4_9STAP</name>
<dbReference type="Gene3D" id="3.40.50.1370">
    <property type="entry name" value="Aspartate/ornithine carbamoyltransferase"/>
    <property type="match status" value="2"/>
</dbReference>
<dbReference type="HAMAP" id="MF_01109">
    <property type="entry name" value="OTCase"/>
    <property type="match status" value="1"/>
</dbReference>
<feature type="binding site" evidence="10">
    <location>
        <begin position="152"/>
        <end position="155"/>
    </location>
    <ligand>
        <name>carbamoyl phosphate</name>
        <dbReference type="ChEBI" id="CHEBI:58228"/>
    </ligand>
</feature>
<feature type="binding site" evidence="10">
    <location>
        <begin position="252"/>
        <end position="253"/>
    </location>
    <ligand>
        <name>L-ornithine</name>
        <dbReference type="ChEBI" id="CHEBI:46911"/>
    </ligand>
</feature>
<keyword evidence="6" id="KW-0056">Arginine metabolism</keyword>
<comment type="function">
    <text evidence="1">Reversibly catalyzes the transfer of the carbamoyl group from carbamoyl phosphate (CP) to the N(epsilon) atom of ornithine (ORN) to produce L-citrulline.</text>
</comment>
<dbReference type="Pfam" id="PF02729">
    <property type="entry name" value="OTCace_N"/>
    <property type="match status" value="1"/>
</dbReference>
<evidence type="ECO:0000256" key="7">
    <source>
        <dbReference type="ARBA" id="ARBA00022679"/>
    </source>
</evidence>
<evidence type="ECO:0000256" key="2">
    <source>
        <dbReference type="ARBA" id="ARBA00004496"/>
    </source>
</evidence>
<dbReference type="GO" id="GO:0004585">
    <property type="term" value="F:ornithine carbamoyltransferase activity"/>
    <property type="evidence" value="ECO:0007669"/>
    <property type="project" value="UniProtKB-UniRule"/>
</dbReference>
<proteinExistence type="inferred from homology"/>
<evidence type="ECO:0000256" key="10">
    <source>
        <dbReference type="HAMAP-Rule" id="MF_01109"/>
    </source>
</evidence>
<dbReference type="InterPro" id="IPR002292">
    <property type="entry name" value="Orn/put_carbamltrans"/>
</dbReference>
<reference evidence="13" key="1">
    <citation type="submission" date="2022-03" db="EMBL/GenBank/DDBJ databases">
        <title>Comparative Genomics of East African Camel-Associated Staphylococcaceae spp.: Diversity and Inheritance of Traits Involved in Host-Pathogen Interactions.</title>
        <authorList>
            <person name="Akarsu H."/>
            <person name="Liljander A."/>
            <person name="Younan M."/>
            <person name="Brodard I."/>
            <person name="Glucks I."/>
            <person name="Labroussaa F."/>
            <person name="Overesch G."/>
            <person name="Kuhnert P."/>
            <person name="Perreten V."/>
            <person name="Drexler J.F."/>
            <person name="Corman V.M."/>
            <person name="Falquet L."/>
            <person name="Jores J."/>
        </authorList>
    </citation>
    <scope>NUCLEOTIDE SEQUENCE</scope>
    <source>
        <strain evidence="13">IVB6197</strain>
    </source>
</reference>
<dbReference type="InterPro" id="IPR006131">
    <property type="entry name" value="Asp_carbamoyltransf_Asp/Orn-bd"/>
</dbReference>
<accession>A0ABD7TVQ4</accession>
<dbReference type="Proteomes" id="UP001065705">
    <property type="component" value="Chromosome"/>
</dbReference>
<evidence type="ECO:0000313" key="13">
    <source>
        <dbReference type="EMBL" id="UXU58333.1"/>
    </source>
</evidence>
<dbReference type="GO" id="GO:0042450">
    <property type="term" value="P:L-arginine biosynthetic process via ornithine"/>
    <property type="evidence" value="ECO:0007669"/>
    <property type="project" value="UniProtKB-UniRule"/>
</dbReference>
<evidence type="ECO:0000313" key="14">
    <source>
        <dbReference type="Proteomes" id="UP001065705"/>
    </source>
</evidence>
<dbReference type="NCBIfam" id="NF001986">
    <property type="entry name" value="PRK00779.1"/>
    <property type="match status" value="1"/>
</dbReference>
<dbReference type="InterPro" id="IPR006130">
    <property type="entry name" value="Asp/Orn_carbamoylTrfase"/>
</dbReference>
<evidence type="ECO:0000256" key="3">
    <source>
        <dbReference type="ARBA" id="ARBA00007805"/>
    </source>
</evidence>
<comment type="subcellular location">
    <subcellularLocation>
        <location evidence="2 10">Cytoplasm</location>
    </subcellularLocation>
</comment>
<feature type="domain" description="Aspartate/ornithine carbamoyltransferase carbamoyl-P binding" evidence="12">
    <location>
        <begin position="25"/>
        <end position="164"/>
    </location>
</feature>
<dbReference type="InterPro" id="IPR024904">
    <property type="entry name" value="OTCase_ArgI"/>
</dbReference>
<dbReference type="SUPFAM" id="SSF53671">
    <property type="entry name" value="Aspartate/ornithine carbamoyltransferase"/>
    <property type="match status" value="1"/>
</dbReference>
<dbReference type="EC" id="2.1.3.3" evidence="4 10"/>
<gene>
    <name evidence="13" type="primary">argF</name>
    <name evidence="13" type="ORF">MUA95_01570</name>
</gene>
<protein>
    <recommendedName>
        <fullName evidence="4 10">Ornithine carbamoyltransferase</fullName>
        <shortName evidence="10">OTCase</shortName>
        <ecNumber evidence="4 10">2.1.3.3</ecNumber>
    </recommendedName>
</protein>
<evidence type="ECO:0000256" key="6">
    <source>
        <dbReference type="ARBA" id="ARBA00022503"/>
    </source>
</evidence>